<dbReference type="STRING" id="1563157.AQS70_15475"/>
<dbReference type="InterPro" id="IPR000792">
    <property type="entry name" value="Tscrpt_reg_LuxR_C"/>
</dbReference>
<evidence type="ECO:0000313" key="6">
    <source>
        <dbReference type="Proteomes" id="UP000050342"/>
    </source>
</evidence>
<accession>A0A0Q0WXI0</accession>
<evidence type="ECO:0000256" key="2">
    <source>
        <dbReference type="ARBA" id="ARBA00023125"/>
    </source>
</evidence>
<dbReference type="InterPro" id="IPR016032">
    <property type="entry name" value="Sig_transdc_resp-reg_C-effctor"/>
</dbReference>
<keyword evidence="2" id="KW-0238">DNA-binding</keyword>
<reference evidence="5 6" key="1">
    <citation type="submission" date="2015-10" db="EMBL/GenBank/DDBJ databases">
        <title>Pseudomonas helleri sp. nov. and Pseudomonas weihenstephanensis sp. nov., isolated from raw cows milk.</title>
        <authorList>
            <person name="Von Neubeck M."/>
            <person name="Huptas C."/>
            <person name="Wenning M."/>
            <person name="Scherer S."/>
        </authorList>
    </citation>
    <scope>NUCLEOTIDE SEQUENCE [LARGE SCALE GENOMIC DNA]</scope>
    <source>
        <strain evidence="5 6">BSTT44</strain>
    </source>
</reference>
<dbReference type="PROSITE" id="PS50043">
    <property type="entry name" value="HTH_LUXR_2"/>
    <property type="match status" value="1"/>
</dbReference>
<dbReference type="Gene3D" id="1.10.10.10">
    <property type="entry name" value="Winged helix-like DNA-binding domain superfamily/Winged helix DNA-binding domain"/>
    <property type="match status" value="1"/>
</dbReference>
<dbReference type="EMBL" id="LLWH01000206">
    <property type="protein sequence ID" value="KQB52210.1"/>
    <property type="molecule type" value="Genomic_DNA"/>
</dbReference>
<dbReference type="PANTHER" id="PTHR44688:SF16">
    <property type="entry name" value="DNA-BINDING TRANSCRIPTIONAL ACTIVATOR DEVR_DOSR"/>
    <property type="match status" value="1"/>
</dbReference>
<evidence type="ECO:0000259" key="4">
    <source>
        <dbReference type="PROSITE" id="PS50043"/>
    </source>
</evidence>
<proteinExistence type="predicted"/>
<gene>
    <name evidence="5" type="ORF">AQS70_15475</name>
</gene>
<dbReference type="PANTHER" id="PTHR44688">
    <property type="entry name" value="DNA-BINDING TRANSCRIPTIONAL ACTIVATOR DEVR_DOSR"/>
    <property type="match status" value="1"/>
</dbReference>
<dbReference type="RefSeq" id="WP_055104299.1">
    <property type="nucleotide sequence ID" value="NZ_LLWH01000206.1"/>
</dbReference>
<dbReference type="Proteomes" id="UP000050342">
    <property type="component" value="Unassembled WGS sequence"/>
</dbReference>
<dbReference type="AlphaFoldDB" id="A0A0Q0WXI0"/>
<dbReference type="SMART" id="SM00421">
    <property type="entry name" value="HTH_LUXR"/>
    <property type="match status" value="1"/>
</dbReference>
<feature type="domain" description="HTH luxR-type" evidence="4">
    <location>
        <begin position="180"/>
        <end position="245"/>
    </location>
</feature>
<sequence length="265" mass="30003">MALVTENIGQAGFVATLFEALGHIWPIQAKTLYQYPHNGMPSALFEMDGPWLPQGNVRQYLSGYYVLDPFYGACVEGVSSGCYDLADVAPDHFKRSEYYQSFYRHSHLEDELNYIWQSYNGLSLSVSLAFTQKLSVTTTQQFKCITPWVLAVMGKHFAGLDARGVRFENQLEQRIHAALNNFGSSILTERECRIAQLILRGHSTRSLAERLSVSEDTIKSHRKHIYSKLDIGTQSELFSLFIDSLAEAQGVLSKDPLENYMSKNR</sequence>
<evidence type="ECO:0000256" key="3">
    <source>
        <dbReference type="ARBA" id="ARBA00023163"/>
    </source>
</evidence>
<dbReference type="OrthoDB" id="343383at2"/>
<evidence type="ECO:0000313" key="5">
    <source>
        <dbReference type="EMBL" id="KQB52210.1"/>
    </source>
</evidence>
<dbReference type="Pfam" id="PF00196">
    <property type="entry name" value="GerE"/>
    <property type="match status" value="1"/>
</dbReference>
<organism evidence="5 6">
    <name type="scientific">Pseudomonas endophytica</name>
    <dbReference type="NCBI Taxonomy" id="1563157"/>
    <lineage>
        <taxon>Bacteria</taxon>
        <taxon>Pseudomonadati</taxon>
        <taxon>Pseudomonadota</taxon>
        <taxon>Gammaproteobacteria</taxon>
        <taxon>Pseudomonadales</taxon>
        <taxon>Pseudomonadaceae</taxon>
        <taxon>Pseudomonas</taxon>
    </lineage>
</organism>
<dbReference type="CDD" id="cd06170">
    <property type="entry name" value="LuxR_C_like"/>
    <property type="match status" value="1"/>
</dbReference>
<dbReference type="GO" id="GO:0006355">
    <property type="term" value="P:regulation of DNA-templated transcription"/>
    <property type="evidence" value="ECO:0007669"/>
    <property type="project" value="InterPro"/>
</dbReference>
<protein>
    <submittedName>
        <fullName evidence="5">LuxR family transcriptional regulator</fullName>
    </submittedName>
</protein>
<keyword evidence="3" id="KW-0804">Transcription</keyword>
<keyword evidence="6" id="KW-1185">Reference proteome</keyword>
<dbReference type="SUPFAM" id="SSF46894">
    <property type="entry name" value="C-terminal effector domain of the bipartite response regulators"/>
    <property type="match status" value="1"/>
</dbReference>
<keyword evidence="1" id="KW-0805">Transcription regulation</keyword>
<dbReference type="GO" id="GO:0003677">
    <property type="term" value="F:DNA binding"/>
    <property type="evidence" value="ECO:0007669"/>
    <property type="project" value="UniProtKB-KW"/>
</dbReference>
<comment type="caution">
    <text evidence="5">The sequence shown here is derived from an EMBL/GenBank/DDBJ whole genome shotgun (WGS) entry which is preliminary data.</text>
</comment>
<name>A0A0Q0WXI0_9PSED</name>
<dbReference type="InterPro" id="IPR036388">
    <property type="entry name" value="WH-like_DNA-bd_sf"/>
</dbReference>
<evidence type="ECO:0000256" key="1">
    <source>
        <dbReference type="ARBA" id="ARBA00023015"/>
    </source>
</evidence>
<dbReference type="PRINTS" id="PR00038">
    <property type="entry name" value="HTHLUXR"/>
</dbReference>